<evidence type="ECO:0000256" key="1">
    <source>
        <dbReference type="SAM" id="Phobius"/>
    </source>
</evidence>
<evidence type="ECO:0000313" key="2">
    <source>
        <dbReference type="EMBL" id="JAD60288.1"/>
    </source>
</evidence>
<dbReference type="AlphaFoldDB" id="A0A0A9BDQ8"/>
<reference evidence="2" key="1">
    <citation type="submission" date="2014-09" db="EMBL/GenBank/DDBJ databases">
        <authorList>
            <person name="Magalhaes I.L.F."/>
            <person name="Oliveira U."/>
            <person name="Santos F.R."/>
            <person name="Vidigal T.H.D.A."/>
            <person name="Brescovit A.D."/>
            <person name="Santos A.J."/>
        </authorList>
    </citation>
    <scope>NUCLEOTIDE SEQUENCE</scope>
    <source>
        <tissue evidence="2">Shoot tissue taken approximately 20 cm above the soil surface</tissue>
    </source>
</reference>
<accession>A0A0A9BDQ8</accession>
<dbReference type="EMBL" id="GBRH01237607">
    <property type="protein sequence ID" value="JAD60288.1"/>
    <property type="molecule type" value="Transcribed_RNA"/>
</dbReference>
<keyword evidence="1" id="KW-0472">Membrane</keyword>
<organism evidence="2">
    <name type="scientific">Arundo donax</name>
    <name type="common">Giant reed</name>
    <name type="synonym">Donax arundinaceus</name>
    <dbReference type="NCBI Taxonomy" id="35708"/>
    <lineage>
        <taxon>Eukaryota</taxon>
        <taxon>Viridiplantae</taxon>
        <taxon>Streptophyta</taxon>
        <taxon>Embryophyta</taxon>
        <taxon>Tracheophyta</taxon>
        <taxon>Spermatophyta</taxon>
        <taxon>Magnoliopsida</taxon>
        <taxon>Liliopsida</taxon>
        <taxon>Poales</taxon>
        <taxon>Poaceae</taxon>
        <taxon>PACMAD clade</taxon>
        <taxon>Arundinoideae</taxon>
        <taxon>Arundineae</taxon>
        <taxon>Arundo</taxon>
    </lineage>
</organism>
<feature type="transmembrane region" description="Helical" evidence="1">
    <location>
        <begin position="70"/>
        <end position="90"/>
    </location>
</feature>
<proteinExistence type="predicted"/>
<keyword evidence="1" id="KW-1133">Transmembrane helix</keyword>
<sequence>MWLRKMVGMMKLLHQMILLQIKMLMLIQKRIVLVIAQMLRMKMMTPCLIMFLILISMILTRIVLRNLFRVIKSGLLMMTKMACLVIMHLFRKFFP</sequence>
<name>A0A0A9BDQ8_ARUDO</name>
<keyword evidence="1" id="KW-0812">Transmembrane</keyword>
<protein>
    <submittedName>
        <fullName evidence="2">Uncharacterized protein</fullName>
    </submittedName>
</protein>
<reference evidence="2" key="2">
    <citation type="journal article" date="2015" name="Data Brief">
        <title>Shoot transcriptome of the giant reed, Arundo donax.</title>
        <authorList>
            <person name="Barrero R.A."/>
            <person name="Guerrero F.D."/>
            <person name="Moolhuijzen P."/>
            <person name="Goolsby J.A."/>
            <person name="Tidwell J."/>
            <person name="Bellgard S.E."/>
            <person name="Bellgard M.I."/>
        </authorList>
    </citation>
    <scope>NUCLEOTIDE SEQUENCE</scope>
    <source>
        <tissue evidence="2">Shoot tissue taken approximately 20 cm above the soil surface</tissue>
    </source>
</reference>